<gene>
    <name evidence="2" type="ORF">F5544_18135</name>
</gene>
<evidence type="ECO:0000313" key="2">
    <source>
        <dbReference type="EMBL" id="QIS11501.1"/>
    </source>
</evidence>
<proteinExistence type="predicted"/>
<keyword evidence="3" id="KW-1185">Reference proteome</keyword>
<evidence type="ECO:0000313" key="3">
    <source>
        <dbReference type="Proteomes" id="UP000503540"/>
    </source>
</evidence>
<dbReference type="KEGG" id="nah:F5544_18135"/>
<dbReference type="RefSeq" id="WP_167474301.1">
    <property type="nucleotide sequence ID" value="NZ_CP046172.1"/>
</dbReference>
<keyword evidence="1" id="KW-0732">Signal</keyword>
<evidence type="ECO:0000256" key="1">
    <source>
        <dbReference type="SAM" id="SignalP"/>
    </source>
</evidence>
<dbReference type="Proteomes" id="UP000503540">
    <property type="component" value="Chromosome"/>
</dbReference>
<organism evidence="2 3">
    <name type="scientific">Nocardia arthritidis</name>
    <dbReference type="NCBI Taxonomy" id="228602"/>
    <lineage>
        <taxon>Bacteria</taxon>
        <taxon>Bacillati</taxon>
        <taxon>Actinomycetota</taxon>
        <taxon>Actinomycetes</taxon>
        <taxon>Mycobacteriales</taxon>
        <taxon>Nocardiaceae</taxon>
        <taxon>Nocardia</taxon>
    </lineage>
</organism>
<dbReference type="EMBL" id="CP046172">
    <property type="protein sequence ID" value="QIS11501.1"/>
    <property type="molecule type" value="Genomic_DNA"/>
</dbReference>
<evidence type="ECO:0008006" key="4">
    <source>
        <dbReference type="Google" id="ProtNLM"/>
    </source>
</evidence>
<feature type="chain" id="PRO_5038984204" description="Secreted protein" evidence="1">
    <location>
        <begin position="23"/>
        <end position="295"/>
    </location>
</feature>
<dbReference type="AlphaFoldDB" id="A0A6G9YE47"/>
<sequence>MRLRWGAICAAAFVALTVPAVAAAQPAQQGPQAEMNAEAALEGWQQTAVRQDSVFTVGEGVATRKTAAGSELVFRGVGQVPADLADKGWNHVGDPDSAQGYLFDAYEQSGRSTKLFRATDPAGATADFVYTLEPGARFNNSWVAVTPDGQWMLNGEWDRMSRFLIFPTPLLNTAAAQPGPITRSGYLNLDKPVQNVQGCTFFDATTLLCTSDVPNGGGTTPTLLEVSWSGVLDGKDKSAMVRSVGTLPQLSVCHGTFESEGLDYDPASGNLTVVVNKPIPCKMQSSVYTFTRKNS</sequence>
<reference evidence="2 3" key="1">
    <citation type="journal article" date="2019" name="ACS Chem. Biol.">
        <title>Identification and Mobilization of a Cryptic Antibiotic Biosynthesis Gene Locus from a Human-Pathogenic Nocardia Isolate.</title>
        <authorList>
            <person name="Herisse M."/>
            <person name="Ishida K."/>
            <person name="Porter J.L."/>
            <person name="Howden B."/>
            <person name="Hertweck C."/>
            <person name="Stinear T.P."/>
            <person name="Pidot S.J."/>
        </authorList>
    </citation>
    <scope>NUCLEOTIDE SEQUENCE [LARGE SCALE GENOMIC DNA]</scope>
    <source>
        <strain evidence="2 3">AUSMDU00012717</strain>
    </source>
</reference>
<accession>A0A6G9YE47</accession>
<protein>
    <recommendedName>
        <fullName evidence="4">Secreted protein</fullName>
    </recommendedName>
</protein>
<feature type="signal peptide" evidence="1">
    <location>
        <begin position="1"/>
        <end position="22"/>
    </location>
</feature>
<name>A0A6G9YE47_9NOCA</name>